<protein>
    <submittedName>
        <fullName evidence="1">Uncharacterized protein</fullName>
    </submittedName>
</protein>
<organism evidence="1 2">
    <name type="scientific">Ophiobolus disseminans</name>
    <dbReference type="NCBI Taxonomy" id="1469910"/>
    <lineage>
        <taxon>Eukaryota</taxon>
        <taxon>Fungi</taxon>
        <taxon>Dikarya</taxon>
        <taxon>Ascomycota</taxon>
        <taxon>Pezizomycotina</taxon>
        <taxon>Dothideomycetes</taxon>
        <taxon>Pleosporomycetidae</taxon>
        <taxon>Pleosporales</taxon>
        <taxon>Pleosporineae</taxon>
        <taxon>Phaeosphaeriaceae</taxon>
        <taxon>Ophiobolus</taxon>
    </lineage>
</organism>
<dbReference type="Proteomes" id="UP000799424">
    <property type="component" value="Unassembled WGS sequence"/>
</dbReference>
<evidence type="ECO:0000313" key="2">
    <source>
        <dbReference type="Proteomes" id="UP000799424"/>
    </source>
</evidence>
<dbReference type="EMBL" id="MU006220">
    <property type="protein sequence ID" value="KAF2829640.1"/>
    <property type="molecule type" value="Genomic_DNA"/>
</dbReference>
<gene>
    <name evidence="1" type="ORF">CC86DRAFT_172494</name>
</gene>
<name>A0A6A7A8L2_9PLEO</name>
<proteinExistence type="predicted"/>
<reference evidence="1" key="1">
    <citation type="journal article" date="2020" name="Stud. Mycol.">
        <title>101 Dothideomycetes genomes: a test case for predicting lifestyles and emergence of pathogens.</title>
        <authorList>
            <person name="Haridas S."/>
            <person name="Albert R."/>
            <person name="Binder M."/>
            <person name="Bloem J."/>
            <person name="Labutti K."/>
            <person name="Salamov A."/>
            <person name="Andreopoulos B."/>
            <person name="Baker S."/>
            <person name="Barry K."/>
            <person name="Bills G."/>
            <person name="Bluhm B."/>
            <person name="Cannon C."/>
            <person name="Castanera R."/>
            <person name="Culley D."/>
            <person name="Daum C."/>
            <person name="Ezra D."/>
            <person name="Gonzalez J."/>
            <person name="Henrissat B."/>
            <person name="Kuo A."/>
            <person name="Liang C."/>
            <person name="Lipzen A."/>
            <person name="Lutzoni F."/>
            <person name="Magnuson J."/>
            <person name="Mondo S."/>
            <person name="Nolan M."/>
            <person name="Ohm R."/>
            <person name="Pangilinan J."/>
            <person name="Park H.-J."/>
            <person name="Ramirez L."/>
            <person name="Alfaro M."/>
            <person name="Sun H."/>
            <person name="Tritt A."/>
            <person name="Yoshinaga Y."/>
            <person name="Zwiers L.-H."/>
            <person name="Turgeon B."/>
            <person name="Goodwin S."/>
            <person name="Spatafora J."/>
            <person name="Crous P."/>
            <person name="Grigoriev I."/>
        </authorList>
    </citation>
    <scope>NUCLEOTIDE SEQUENCE</scope>
    <source>
        <strain evidence="1">CBS 113818</strain>
    </source>
</reference>
<dbReference type="AlphaFoldDB" id="A0A6A7A8L2"/>
<accession>A0A6A7A8L2</accession>
<sequence length="179" mass="19707">MVSILCERLTVACLHRWQELELLRCYVNNGLCQGLPTWHVINAGTAAASSTPISRLRSAEPLRCVAQAASITSDDRNCLRKSPWIHPVKDGKSSRTCWLGGGRMNSDSAAWAAFGRFCAKRVADAYRLCLGSVSLVRAECPRRAWGNTGTLRRGSAKSLWEKYPGRRRAQASCIGDVAR</sequence>
<evidence type="ECO:0000313" key="1">
    <source>
        <dbReference type="EMBL" id="KAF2829640.1"/>
    </source>
</evidence>
<keyword evidence="2" id="KW-1185">Reference proteome</keyword>